<feature type="compositionally biased region" description="Polar residues" evidence="1">
    <location>
        <begin position="30"/>
        <end position="42"/>
    </location>
</feature>
<name>A0A6A4V3T2_AMPAM</name>
<reference evidence="2 3" key="1">
    <citation type="submission" date="2019-07" db="EMBL/GenBank/DDBJ databases">
        <title>Draft genome assembly of a fouling barnacle, Amphibalanus amphitrite (Darwin, 1854): The first reference genome for Thecostraca.</title>
        <authorList>
            <person name="Kim W."/>
        </authorList>
    </citation>
    <scope>NUCLEOTIDE SEQUENCE [LARGE SCALE GENOMIC DNA]</scope>
    <source>
        <strain evidence="2">SNU_AA5</strain>
        <tissue evidence="2">Soma without cirri and trophi</tissue>
    </source>
</reference>
<evidence type="ECO:0000313" key="2">
    <source>
        <dbReference type="EMBL" id="KAF0288265.1"/>
    </source>
</evidence>
<feature type="region of interest" description="Disordered" evidence="1">
    <location>
        <begin position="1"/>
        <end position="44"/>
    </location>
</feature>
<dbReference type="EMBL" id="VIIS01002120">
    <property type="protein sequence ID" value="KAF0288265.1"/>
    <property type="molecule type" value="Genomic_DNA"/>
</dbReference>
<sequence length="289" mass="32708">MVLKRNPNSAKLEPLDKEKLREEENAKRAISQSTLYSGTGQTEYLPKLDDDEEHPMPYFITATATLPRPAEKPWESLEEIRARKRMDHWLQNKSFQLEVLDEFLADVIVDELATVASVAMQEGKYKRSLSYHRQLKQDQVKAAYIEEEIVPSVVADSCLLAVWELLVHTGRTLNKPTFEELEARLGDTPLDPVAEAALKQHVREEDDWKTSMDEEKALGGLTWETLVFHLHKIASSLTLSENFALSQLQDLLLVQSAGSAICEASSEAGQRELQEADEQEKVSRPPRIG</sequence>
<evidence type="ECO:0000256" key="1">
    <source>
        <dbReference type="SAM" id="MobiDB-lite"/>
    </source>
</evidence>
<feature type="compositionally biased region" description="Basic and acidic residues" evidence="1">
    <location>
        <begin position="269"/>
        <end position="283"/>
    </location>
</feature>
<feature type="region of interest" description="Disordered" evidence="1">
    <location>
        <begin position="265"/>
        <end position="289"/>
    </location>
</feature>
<protein>
    <submittedName>
        <fullName evidence="2">Uncharacterized protein</fullName>
    </submittedName>
</protein>
<dbReference type="EMBL" id="VIIS01002120">
    <property type="protein sequence ID" value="KAF0288264.1"/>
    <property type="molecule type" value="Genomic_DNA"/>
</dbReference>
<accession>A0A6A4V3T2</accession>
<dbReference type="OrthoDB" id="6337073at2759"/>
<keyword evidence="3" id="KW-1185">Reference proteome</keyword>
<comment type="caution">
    <text evidence="2">The sequence shown here is derived from an EMBL/GenBank/DDBJ whole genome shotgun (WGS) entry which is preliminary data.</text>
</comment>
<organism evidence="2 3">
    <name type="scientific">Amphibalanus amphitrite</name>
    <name type="common">Striped barnacle</name>
    <name type="synonym">Balanus amphitrite</name>
    <dbReference type="NCBI Taxonomy" id="1232801"/>
    <lineage>
        <taxon>Eukaryota</taxon>
        <taxon>Metazoa</taxon>
        <taxon>Ecdysozoa</taxon>
        <taxon>Arthropoda</taxon>
        <taxon>Crustacea</taxon>
        <taxon>Multicrustacea</taxon>
        <taxon>Cirripedia</taxon>
        <taxon>Thoracica</taxon>
        <taxon>Thoracicalcarea</taxon>
        <taxon>Balanomorpha</taxon>
        <taxon>Balanoidea</taxon>
        <taxon>Balanidae</taxon>
        <taxon>Amphibalaninae</taxon>
        <taxon>Amphibalanus</taxon>
    </lineage>
</organism>
<dbReference type="Proteomes" id="UP000440578">
    <property type="component" value="Unassembled WGS sequence"/>
</dbReference>
<dbReference type="AlphaFoldDB" id="A0A6A4V3T2"/>
<gene>
    <name evidence="2" type="ORF">FJT64_013333</name>
</gene>
<evidence type="ECO:0000313" key="3">
    <source>
        <dbReference type="Proteomes" id="UP000440578"/>
    </source>
</evidence>
<feature type="compositionally biased region" description="Basic and acidic residues" evidence="1">
    <location>
        <begin position="13"/>
        <end position="27"/>
    </location>
</feature>
<proteinExistence type="predicted"/>